<evidence type="ECO:0000313" key="3">
    <source>
        <dbReference type="Proteomes" id="UP000510886"/>
    </source>
</evidence>
<organism evidence="2 3">
    <name type="scientific">Ligilactobacillus saerimneri</name>
    <dbReference type="NCBI Taxonomy" id="228229"/>
    <lineage>
        <taxon>Bacteria</taxon>
        <taxon>Bacillati</taxon>
        <taxon>Bacillota</taxon>
        <taxon>Bacilli</taxon>
        <taxon>Lactobacillales</taxon>
        <taxon>Lactobacillaceae</taxon>
        <taxon>Ligilactobacillus</taxon>
    </lineage>
</organism>
<dbReference type="Proteomes" id="UP000510886">
    <property type="component" value="Chromosome"/>
</dbReference>
<feature type="transmembrane region" description="Helical" evidence="1">
    <location>
        <begin position="21"/>
        <end position="43"/>
    </location>
</feature>
<reference evidence="2 3" key="1">
    <citation type="submission" date="2020-01" db="EMBL/GenBank/DDBJ databases">
        <title>Complete and circular genome sequences of six lactobacillus isolates from horses.</title>
        <authorList>
            <person name="Hassan H.M."/>
        </authorList>
    </citation>
    <scope>NUCLEOTIDE SEQUENCE [LARGE SCALE GENOMIC DNA]</scope>
    <source>
        <strain evidence="2 3">1A</strain>
    </source>
</reference>
<accession>A0A7H9EJI6</accession>
<dbReference type="EMBL" id="CP047418">
    <property type="protein sequence ID" value="QLL77609.1"/>
    <property type="molecule type" value="Genomic_DNA"/>
</dbReference>
<dbReference type="KEGG" id="lsw:GTO87_02745"/>
<dbReference type="RefSeq" id="WP_180849427.1">
    <property type="nucleotide sequence ID" value="NZ_CP047418.1"/>
</dbReference>
<protein>
    <submittedName>
        <fullName evidence="2">Uncharacterized protein</fullName>
    </submittedName>
</protein>
<evidence type="ECO:0000313" key="2">
    <source>
        <dbReference type="EMBL" id="QLL77609.1"/>
    </source>
</evidence>
<gene>
    <name evidence="2" type="ORF">GTO87_02745</name>
</gene>
<evidence type="ECO:0000256" key="1">
    <source>
        <dbReference type="SAM" id="Phobius"/>
    </source>
</evidence>
<sequence length="47" mass="5380">MKKDNELEELEDKIDEFDKKIIGNFIVPIFVSAVVSLLVTLAFSHLM</sequence>
<keyword evidence="1" id="KW-0812">Transmembrane</keyword>
<proteinExistence type="predicted"/>
<dbReference type="AlphaFoldDB" id="A0A7H9EJI6"/>
<name>A0A7H9EJI6_9LACO</name>
<keyword evidence="1" id="KW-1133">Transmembrane helix</keyword>
<keyword evidence="1" id="KW-0472">Membrane</keyword>